<reference evidence="1 2" key="1">
    <citation type="submission" date="2020-08" db="EMBL/GenBank/DDBJ databases">
        <title>Sequencing the genomes of 1000 actinobacteria strains.</title>
        <authorList>
            <person name="Klenk H.-P."/>
        </authorList>
    </citation>
    <scope>NUCLEOTIDE SEQUENCE [LARGE SCALE GENOMIC DNA]</scope>
    <source>
        <strain evidence="1 2">DSM 17294</strain>
    </source>
</reference>
<dbReference type="Proteomes" id="UP000558997">
    <property type="component" value="Unassembled WGS sequence"/>
</dbReference>
<comment type="caution">
    <text evidence="1">The sequence shown here is derived from an EMBL/GenBank/DDBJ whole genome shotgun (WGS) entry which is preliminary data.</text>
</comment>
<proteinExistence type="predicted"/>
<organism evidence="1 2">
    <name type="scientific">Kribbella solani</name>
    <dbReference type="NCBI Taxonomy" id="236067"/>
    <lineage>
        <taxon>Bacteria</taxon>
        <taxon>Bacillati</taxon>
        <taxon>Actinomycetota</taxon>
        <taxon>Actinomycetes</taxon>
        <taxon>Propionibacteriales</taxon>
        <taxon>Kribbellaceae</taxon>
        <taxon>Kribbella</taxon>
    </lineage>
</organism>
<evidence type="ECO:0000313" key="2">
    <source>
        <dbReference type="Proteomes" id="UP000558997"/>
    </source>
</evidence>
<name>A0A841DN50_9ACTN</name>
<evidence type="ECO:0000313" key="1">
    <source>
        <dbReference type="EMBL" id="MBB5978196.1"/>
    </source>
</evidence>
<dbReference type="AlphaFoldDB" id="A0A841DN50"/>
<protein>
    <submittedName>
        <fullName evidence="1">Uncharacterized protein</fullName>
    </submittedName>
</protein>
<dbReference type="EMBL" id="JACHNF010000001">
    <property type="protein sequence ID" value="MBB5978196.1"/>
    <property type="molecule type" value="Genomic_DNA"/>
</dbReference>
<sequence>MLHKPSQSWMTPRKVRTVAEVKRATRTAGWRLERHRVLG</sequence>
<accession>A0A841DN50</accession>
<keyword evidence="2" id="KW-1185">Reference proteome</keyword>
<gene>
    <name evidence="1" type="ORF">HDA44_001537</name>
</gene>